<evidence type="ECO:0000313" key="4">
    <source>
        <dbReference type="Proteomes" id="UP000253061"/>
    </source>
</evidence>
<name>A0A367V8K7_9PROT</name>
<keyword evidence="1" id="KW-0732">Signal</keyword>
<comment type="caution">
    <text evidence="3">The sequence shown here is derived from an EMBL/GenBank/DDBJ whole genome shotgun (WGS) entry which is preliminary data.</text>
</comment>
<proteinExistence type="predicted"/>
<accession>A0A367V8K7</accession>
<dbReference type="SMART" id="SM00062">
    <property type="entry name" value="PBPb"/>
    <property type="match status" value="1"/>
</dbReference>
<dbReference type="RefSeq" id="WP_062955565.1">
    <property type="nucleotide sequence ID" value="NZ_JPWB01000005.1"/>
</dbReference>
<protein>
    <recommendedName>
        <fullName evidence="2">Solute-binding protein family 3/N-terminal domain-containing protein</fullName>
    </recommendedName>
</protein>
<feature type="signal peptide" evidence="1">
    <location>
        <begin position="1"/>
        <end position="20"/>
    </location>
</feature>
<feature type="domain" description="Solute-binding protein family 3/N-terminal" evidence="2">
    <location>
        <begin position="26"/>
        <end position="256"/>
    </location>
</feature>
<dbReference type="EMBL" id="JPWB01000005">
    <property type="protein sequence ID" value="RCK21483.1"/>
    <property type="molecule type" value="Genomic_DNA"/>
</dbReference>
<reference evidence="3 4" key="1">
    <citation type="submission" date="2014-07" db="EMBL/GenBank/DDBJ databases">
        <title>Draft genome sequence of Thalassospira profundimaris R8-17.</title>
        <authorList>
            <person name="Lai Q."/>
            <person name="Shao Z."/>
        </authorList>
    </citation>
    <scope>NUCLEOTIDE SEQUENCE [LARGE SCALE GENOMIC DNA]</scope>
    <source>
        <strain evidence="3 4">R8-17</strain>
    </source>
</reference>
<gene>
    <name evidence="3" type="ORF">TH6_12800</name>
</gene>
<evidence type="ECO:0000313" key="3">
    <source>
        <dbReference type="EMBL" id="RCK21483.1"/>
    </source>
</evidence>
<feature type="chain" id="PRO_5016562173" description="Solute-binding protein family 3/N-terminal domain-containing protein" evidence="1">
    <location>
        <begin position="21"/>
        <end position="271"/>
    </location>
</feature>
<dbReference type="Gene3D" id="3.40.190.10">
    <property type="entry name" value="Periplasmic binding protein-like II"/>
    <property type="match status" value="2"/>
</dbReference>
<organism evidence="3 4">
    <name type="scientific">Thalassospira profundimaris</name>
    <dbReference type="NCBI Taxonomy" id="502049"/>
    <lineage>
        <taxon>Bacteria</taxon>
        <taxon>Pseudomonadati</taxon>
        <taxon>Pseudomonadota</taxon>
        <taxon>Alphaproteobacteria</taxon>
        <taxon>Rhodospirillales</taxon>
        <taxon>Thalassospiraceae</taxon>
        <taxon>Thalassospira</taxon>
    </lineage>
</organism>
<sequence>MRLIFLALSVLLLVTSHAIAVQPTSQIRVVFPYIPLMAESKDHGVFIDMYTEIARRSDTDVVIDILPVRRAVQDFISGKYDALGAYPSLSDIPVSLASVPFYRRENLVFYSTDRFGRGRVEKLEDLDGTRVGLSAYHYPDYILDRQELSIERVPGDTFLLRMIASNRLDAAIIERFSGNHVLKLLGLEDSISVTDDPVTSENVLILFKADLAGIRNRKTFNKTIYEMLCDGTLARLFGRASLLPDQMIIEREIPASAILKDCDPKAIFADR</sequence>
<evidence type="ECO:0000259" key="2">
    <source>
        <dbReference type="SMART" id="SM00062"/>
    </source>
</evidence>
<dbReference type="SUPFAM" id="SSF53850">
    <property type="entry name" value="Periplasmic binding protein-like II"/>
    <property type="match status" value="1"/>
</dbReference>
<dbReference type="Proteomes" id="UP000253061">
    <property type="component" value="Unassembled WGS sequence"/>
</dbReference>
<dbReference type="AlphaFoldDB" id="A0A367V8K7"/>
<dbReference type="InterPro" id="IPR001638">
    <property type="entry name" value="Solute-binding_3/MltF_N"/>
</dbReference>
<evidence type="ECO:0000256" key="1">
    <source>
        <dbReference type="SAM" id="SignalP"/>
    </source>
</evidence>